<dbReference type="AlphaFoldDB" id="A0A2H0KN86"/>
<keyword evidence="1" id="KW-0378">Hydrolase</keyword>
<dbReference type="SUPFAM" id="SSF52499">
    <property type="entry name" value="Isochorismatase-like hydrolases"/>
    <property type="match status" value="1"/>
</dbReference>
<dbReference type="EMBL" id="PCVL01000015">
    <property type="protein sequence ID" value="PIQ72727.1"/>
    <property type="molecule type" value="Genomic_DNA"/>
</dbReference>
<accession>A0A2H0KN86</accession>
<reference evidence="3 4" key="1">
    <citation type="submission" date="2017-09" db="EMBL/GenBank/DDBJ databases">
        <title>Depth-based differentiation of microbial function through sediment-hosted aquifers and enrichment of novel symbionts in the deep terrestrial subsurface.</title>
        <authorList>
            <person name="Probst A.J."/>
            <person name="Ladd B."/>
            <person name="Jarett J.K."/>
            <person name="Geller-Mcgrath D.E."/>
            <person name="Sieber C.M."/>
            <person name="Emerson J.B."/>
            <person name="Anantharaman K."/>
            <person name="Thomas B.C."/>
            <person name="Malmstrom R."/>
            <person name="Stieglmeier M."/>
            <person name="Klingl A."/>
            <person name="Woyke T."/>
            <person name="Ryan C.M."/>
            <person name="Banfield J.F."/>
        </authorList>
    </citation>
    <scope>NUCLEOTIDE SEQUENCE [LARGE SCALE GENOMIC DNA]</scope>
    <source>
        <strain evidence="3">CG11_big_fil_rev_8_21_14_0_20_35_14</strain>
    </source>
</reference>
<evidence type="ECO:0000313" key="4">
    <source>
        <dbReference type="Proteomes" id="UP000229570"/>
    </source>
</evidence>
<feature type="domain" description="Isochorismatase-like" evidence="2">
    <location>
        <begin position="3"/>
        <end position="151"/>
    </location>
</feature>
<dbReference type="InterPro" id="IPR036380">
    <property type="entry name" value="Isochorismatase-like_sf"/>
</dbReference>
<evidence type="ECO:0000256" key="1">
    <source>
        <dbReference type="ARBA" id="ARBA00022801"/>
    </source>
</evidence>
<proteinExistence type="predicted"/>
<dbReference type="InterPro" id="IPR000868">
    <property type="entry name" value="Isochorismatase-like_dom"/>
</dbReference>
<comment type="caution">
    <text evidence="3">The sequence shown here is derived from an EMBL/GenBank/DDBJ whole genome shotgun (WGS) entry which is preliminary data.</text>
</comment>
<evidence type="ECO:0000313" key="3">
    <source>
        <dbReference type="EMBL" id="PIQ72727.1"/>
    </source>
</evidence>
<protein>
    <submittedName>
        <fullName evidence="3">Isochorismatase</fullName>
    </submittedName>
</protein>
<dbReference type="CDD" id="cd00431">
    <property type="entry name" value="cysteine_hydrolases"/>
    <property type="match status" value="1"/>
</dbReference>
<dbReference type="InterPro" id="IPR050272">
    <property type="entry name" value="Isochorismatase-like_hydrls"/>
</dbReference>
<dbReference type="Gene3D" id="3.40.50.850">
    <property type="entry name" value="Isochorismatase-like"/>
    <property type="match status" value="1"/>
</dbReference>
<evidence type="ECO:0000259" key="2">
    <source>
        <dbReference type="Pfam" id="PF00857"/>
    </source>
</evidence>
<dbReference type="GO" id="GO:0016787">
    <property type="term" value="F:hydrolase activity"/>
    <property type="evidence" value="ECO:0007669"/>
    <property type="project" value="UniProtKB-KW"/>
</dbReference>
<name>A0A2H0KN86_9BACT</name>
<organism evidence="3 4">
    <name type="scientific">Candidatus Roizmanbacteria bacterium CG11_big_fil_rev_8_21_14_0_20_35_14</name>
    <dbReference type="NCBI Taxonomy" id="1974855"/>
    <lineage>
        <taxon>Bacteria</taxon>
        <taxon>Candidatus Roizmaniibacteriota</taxon>
    </lineage>
</organism>
<dbReference type="PANTHER" id="PTHR43540">
    <property type="entry name" value="PEROXYUREIDOACRYLATE/UREIDOACRYLATE AMIDOHYDROLASE-RELATED"/>
    <property type="match status" value="1"/>
</dbReference>
<dbReference type="Pfam" id="PF00857">
    <property type="entry name" value="Isochorismatase"/>
    <property type="match status" value="1"/>
</dbReference>
<dbReference type="PANTHER" id="PTHR43540:SF6">
    <property type="entry name" value="ISOCHORISMATASE-LIKE DOMAIN-CONTAINING PROTEIN"/>
    <property type="match status" value="1"/>
</dbReference>
<gene>
    <name evidence="3" type="ORF">COV86_01530</name>
</gene>
<dbReference type="Proteomes" id="UP000229570">
    <property type="component" value="Unassembled WGS sequence"/>
</dbReference>
<sequence>MKSALIVIDVQNFHINSKTSELPKKIDELIKSHQFDYILFTQFINKKNSNFVKKLQFKKMFNSLDVDIYKSLQKYLKNNNVFTKTSYSIFKSDKFVRFLKANRIKKLFLCGFDYDACVLASAFEAFDLGYDVRVLTDLTLSHTHENFNKAANIIVNKIFKKN</sequence>